<evidence type="ECO:0000256" key="1">
    <source>
        <dbReference type="SAM" id="MobiDB-lite"/>
    </source>
</evidence>
<protein>
    <submittedName>
        <fullName evidence="2">Uncharacterized protein</fullName>
    </submittedName>
</protein>
<feature type="region of interest" description="Disordered" evidence="1">
    <location>
        <begin position="49"/>
        <end position="68"/>
    </location>
</feature>
<dbReference type="Proteomes" id="UP001066276">
    <property type="component" value="Chromosome 6"/>
</dbReference>
<reference evidence="2" key="1">
    <citation type="journal article" date="2022" name="bioRxiv">
        <title>Sequencing and chromosome-scale assembly of the giantPleurodeles waltlgenome.</title>
        <authorList>
            <person name="Brown T."/>
            <person name="Elewa A."/>
            <person name="Iarovenko S."/>
            <person name="Subramanian E."/>
            <person name="Araus A.J."/>
            <person name="Petzold A."/>
            <person name="Susuki M."/>
            <person name="Suzuki K.-i.T."/>
            <person name="Hayashi T."/>
            <person name="Toyoda A."/>
            <person name="Oliveira C."/>
            <person name="Osipova E."/>
            <person name="Leigh N.D."/>
            <person name="Simon A."/>
            <person name="Yun M.H."/>
        </authorList>
    </citation>
    <scope>NUCLEOTIDE SEQUENCE</scope>
    <source>
        <strain evidence="2">20211129_DDA</strain>
        <tissue evidence="2">Liver</tissue>
    </source>
</reference>
<dbReference type="EMBL" id="JANPWB010000010">
    <property type="protein sequence ID" value="KAJ1145750.1"/>
    <property type="molecule type" value="Genomic_DNA"/>
</dbReference>
<evidence type="ECO:0000313" key="3">
    <source>
        <dbReference type="Proteomes" id="UP001066276"/>
    </source>
</evidence>
<organism evidence="2 3">
    <name type="scientific">Pleurodeles waltl</name>
    <name type="common">Iberian ribbed newt</name>
    <dbReference type="NCBI Taxonomy" id="8319"/>
    <lineage>
        <taxon>Eukaryota</taxon>
        <taxon>Metazoa</taxon>
        <taxon>Chordata</taxon>
        <taxon>Craniata</taxon>
        <taxon>Vertebrata</taxon>
        <taxon>Euteleostomi</taxon>
        <taxon>Amphibia</taxon>
        <taxon>Batrachia</taxon>
        <taxon>Caudata</taxon>
        <taxon>Salamandroidea</taxon>
        <taxon>Salamandridae</taxon>
        <taxon>Pleurodelinae</taxon>
        <taxon>Pleurodeles</taxon>
    </lineage>
</organism>
<gene>
    <name evidence="2" type="ORF">NDU88_012034</name>
</gene>
<comment type="caution">
    <text evidence="2">The sequence shown here is derived from an EMBL/GenBank/DDBJ whole genome shotgun (WGS) entry which is preliminary data.</text>
</comment>
<proteinExistence type="predicted"/>
<dbReference type="AlphaFoldDB" id="A0AAV7R2T1"/>
<evidence type="ECO:0000313" key="2">
    <source>
        <dbReference type="EMBL" id="KAJ1145750.1"/>
    </source>
</evidence>
<name>A0AAV7R2T1_PLEWA</name>
<keyword evidence="3" id="KW-1185">Reference proteome</keyword>
<accession>A0AAV7R2T1</accession>
<sequence>MLALMVSRLRWKWDGAMCGAHRLRSSQRLGEGVLRHRYAYGGGTTRASSVQRPRVAVQKGASDDNAGVDGADVMDRGCGAGQTLLCVLQDWCLQATMQAEASPSA</sequence>